<accession>A0A9W9Y886</accession>
<comment type="caution">
    <text evidence="1">The sequence shown here is derived from an EMBL/GenBank/DDBJ whole genome shotgun (WGS) entry which is preliminary data.</text>
</comment>
<proteinExistence type="predicted"/>
<dbReference type="OrthoDB" id="6000040at2759"/>
<dbReference type="EMBL" id="MU827816">
    <property type="protein sequence ID" value="KAJ7323137.1"/>
    <property type="molecule type" value="Genomic_DNA"/>
</dbReference>
<gene>
    <name evidence="1" type="ORF">OS493_032140</name>
</gene>
<dbReference type="Proteomes" id="UP001163046">
    <property type="component" value="Unassembled WGS sequence"/>
</dbReference>
<evidence type="ECO:0000313" key="1">
    <source>
        <dbReference type="EMBL" id="KAJ7323137.1"/>
    </source>
</evidence>
<keyword evidence="2" id="KW-1185">Reference proteome</keyword>
<name>A0A9W9Y886_9CNID</name>
<dbReference type="AlphaFoldDB" id="A0A9W9Y886"/>
<evidence type="ECO:0000313" key="2">
    <source>
        <dbReference type="Proteomes" id="UP001163046"/>
    </source>
</evidence>
<reference evidence="1" key="1">
    <citation type="submission" date="2023-01" db="EMBL/GenBank/DDBJ databases">
        <title>Genome assembly of the deep-sea coral Lophelia pertusa.</title>
        <authorList>
            <person name="Herrera S."/>
            <person name="Cordes E."/>
        </authorList>
    </citation>
    <scope>NUCLEOTIDE SEQUENCE</scope>
    <source>
        <strain evidence="1">USNM1676648</strain>
        <tissue evidence="1">Polyp</tissue>
    </source>
</reference>
<protein>
    <submittedName>
        <fullName evidence="1">Uncharacterized protein</fullName>
    </submittedName>
</protein>
<sequence length="178" mass="20317">MAHSPRMQFHFPEDKASSSSIDPGTIELIFQWAVLRTPNFLWLLWLQFPSGLRSVHKIRGDTVLEGVSAFFGQLIRTANEQTQAQLREISPSRLGGWQPGEVPSSELLTLVSCRIKTLKEKQAIRENRNPKLPSLLVEMREEFIEEEDRVKTTKSLPVLPGEGETFSSVWKLKNRVSF</sequence>
<organism evidence="1 2">
    <name type="scientific">Desmophyllum pertusum</name>
    <dbReference type="NCBI Taxonomy" id="174260"/>
    <lineage>
        <taxon>Eukaryota</taxon>
        <taxon>Metazoa</taxon>
        <taxon>Cnidaria</taxon>
        <taxon>Anthozoa</taxon>
        <taxon>Hexacorallia</taxon>
        <taxon>Scleractinia</taxon>
        <taxon>Caryophylliina</taxon>
        <taxon>Caryophylliidae</taxon>
        <taxon>Desmophyllum</taxon>
    </lineage>
</organism>